<dbReference type="PATRIC" id="fig|1405.8.peg.2306"/>
<accession>A0A090YU50</accession>
<evidence type="ECO:0000313" key="2">
    <source>
        <dbReference type="Proteomes" id="UP000029389"/>
    </source>
</evidence>
<protein>
    <submittedName>
        <fullName evidence="1">Putative membrane protein</fullName>
    </submittedName>
</protein>
<dbReference type="RefSeq" id="WP_259300204.1">
    <property type="nucleotide sequence ID" value="NZ_QVOD01000010.1"/>
</dbReference>
<name>A0A090YU50_9BACI</name>
<gene>
    <name evidence="1" type="ORF">DJ93_2129</name>
</gene>
<proteinExistence type="predicted"/>
<organism evidence="1 2">
    <name type="scientific">Bacillus clarus</name>
    <dbReference type="NCBI Taxonomy" id="2338372"/>
    <lineage>
        <taxon>Bacteria</taxon>
        <taxon>Bacillati</taxon>
        <taxon>Bacillota</taxon>
        <taxon>Bacilli</taxon>
        <taxon>Bacillales</taxon>
        <taxon>Bacillaceae</taxon>
        <taxon>Bacillus</taxon>
        <taxon>Bacillus cereus group</taxon>
    </lineage>
</organism>
<dbReference type="Proteomes" id="UP000029389">
    <property type="component" value="Unassembled WGS sequence"/>
</dbReference>
<reference evidence="1 2" key="1">
    <citation type="submission" date="2014-04" db="EMBL/GenBank/DDBJ databases">
        <authorList>
            <person name="Bishop-Lilly K.A."/>
            <person name="Broomall S.M."/>
            <person name="Chain P.S."/>
            <person name="Chertkov O."/>
            <person name="Coyne S.R."/>
            <person name="Daligault H.E."/>
            <person name="Davenport K.W."/>
            <person name="Erkkila T."/>
            <person name="Frey K.G."/>
            <person name="Gibbons H.S."/>
            <person name="Gu W."/>
            <person name="Jaissle J."/>
            <person name="Johnson S.L."/>
            <person name="Koroleva G.I."/>
            <person name="Ladner J.T."/>
            <person name="Lo C.-C."/>
            <person name="Minogue T.D."/>
            <person name="Munk C."/>
            <person name="Palacios G.F."/>
            <person name="Redden C.L."/>
            <person name="Rosenzweig C.N."/>
            <person name="Scholz M.B."/>
            <person name="Teshima H."/>
            <person name="Xu Y."/>
        </authorList>
    </citation>
    <scope>NUCLEOTIDE SEQUENCE [LARGE SCALE GENOMIC DNA]</scope>
    <source>
        <strain evidence="1 2">BHP</strain>
    </source>
</reference>
<evidence type="ECO:0000313" key="1">
    <source>
        <dbReference type="EMBL" id="KFN01955.1"/>
    </source>
</evidence>
<dbReference type="AlphaFoldDB" id="A0A090YU50"/>
<sequence>MNKQEVMKFIGSLSLTGVVIYSRLGLLISMASASVLATKGSKF</sequence>
<dbReference type="EMBL" id="JMQC01000008">
    <property type="protein sequence ID" value="KFN01955.1"/>
    <property type="molecule type" value="Genomic_DNA"/>
</dbReference>
<comment type="caution">
    <text evidence="1">The sequence shown here is derived from an EMBL/GenBank/DDBJ whole genome shotgun (WGS) entry which is preliminary data.</text>
</comment>